<dbReference type="PANTHER" id="PTHR42827">
    <property type="entry name" value="IRON-SULFUR CLUSTER-BINDING PROTEIN-RELATED"/>
    <property type="match status" value="1"/>
</dbReference>
<dbReference type="EMBL" id="JAFBIT010000001">
    <property type="protein sequence ID" value="MCF2651603.1"/>
    <property type="molecule type" value="Genomic_DNA"/>
</dbReference>
<dbReference type="PANTHER" id="PTHR42827:SF1">
    <property type="entry name" value="IRON-SULFUR CLUSTER-BINDING PROTEIN"/>
    <property type="match status" value="1"/>
</dbReference>
<feature type="domain" description="4Fe-4S ferredoxin-type" evidence="1">
    <location>
        <begin position="144"/>
        <end position="175"/>
    </location>
</feature>
<comment type="caution">
    <text evidence="2">The sequence shown here is derived from an EMBL/GenBank/DDBJ whole genome shotgun (WGS) entry which is preliminary data.</text>
</comment>
<evidence type="ECO:0000313" key="3">
    <source>
        <dbReference type="Proteomes" id="UP001299220"/>
    </source>
</evidence>
<proteinExistence type="predicted"/>
<gene>
    <name evidence="2" type="ORF">JQM67_03190</name>
</gene>
<reference evidence="2 3" key="1">
    <citation type="submission" date="2020-12" db="EMBL/GenBank/DDBJ databases">
        <title>Whole genome sequences of gut porcine anaerobes.</title>
        <authorList>
            <person name="Kubasova T."/>
            <person name="Jahodarova E."/>
            <person name="Rychlik I."/>
        </authorList>
    </citation>
    <scope>NUCLEOTIDE SEQUENCE [LARGE SCALE GENOMIC DNA]</scope>
    <source>
        <strain evidence="2 3">An867</strain>
    </source>
</reference>
<protein>
    <submittedName>
        <fullName evidence="2">Epoxyqueuosine reductase</fullName>
    </submittedName>
</protein>
<organism evidence="2 3">
    <name type="scientific">Anaeromassilibacillus senegalensis</name>
    <dbReference type="NCBI Taxonomy" id="1673717"/>
    <lineage>
        <taxon>Bacteria</taxon>
        <taxon>Bacillati</taxon>
        <taxon>Bacillota</taxon>
        <taxon>Clostridia</taxon>
        <taxon>Eubacteriales</taxon>
        <taxon>Acutalibacteraceae</taxon>
        <taxon>Anaeromassilibacillus</taxon>
    </lineage>
</organism>
<keyword evidence="3" id="KW-1185">Reference proteome</keyword>
<dbReference type="Proteomes" id="UP001299220">
    <property type="component" value="Unassembled WGS sequence"/>
</dbReference>
<evidence type="ECO:0000313" key="2">
    <source>
        <dbReference type="EMBL" id="MCF2651603.1"/>
    </source>
</evidence>
<dbReference type="InterPro" id="IPR017896">
    <property type="entry name" value="4Fe4S_Fe-S-bd"/>
</dbReference>
<dbReference type="PROSITE" id="PS51379">
    <property type="entry name" value="4FE4S_FER_2"/>
    <property type="match status" value="1"/>
</dbReference>
<accession>A0ABS9CKY6</accession>
<name>A0ABS9CKY6_9FIRM</name>
<sequence length="221" mass="24837">MLEHKLRRILENHPEILYGFADISYSPYAKMYRSALVFAVPYGKQLTLQTYREPDFDQSIQDARSVLDTVLAEIEALLRAEGAAYWIPPVAQTSEETLLAPFSFKYAAVHAGLGWIGKNDVMITERYGPRVRLSAVLIDSALPCGPVIMESRCPDDCVKCIDACPHKALHNVQWNIRSKRSEIIDYPLCNEKRSQFIAKHGRKNACGLCLAACPYGCEPET</sequence>
<evidence type="ECO:0000259" key="1">
    <source>
        <dbReference type="PROSITE" id="PS51379"/>
    </source>
</evidence>
<dbReference type="SUPFAM" id="SSF54862">
    <property type="entry name" value="4Fe-4S ferredoxins"/>
    <property type="match status" value="1"/>
</dbReference>
<dbReference type="RefSeq" id="WP_235322614.1">
    <property type="nucleotide sequence ID" value="NZ_JAFBIT010000001.1"/>
</dbReference>